<evidence type="ECO:0000256" key="2">
    <source>
        <dbReference type="SAM" id="Phobius"/>
    </source>
</evidence>
<keyword evidence="3" id="KW-0732">Signal</keyword>
<evidence type="ECO:0000259" key="4">
    <source>
        <dbReference type="Pfam" id="PF01108"/>
    </source>
</evidence>
<feature type="region of interest" description="Disordered" evidence="1">
    <location>
        <begin position="281"/>
        <end position="446"/>
    </location>
</feature>
<feature type="domain" description="Fibronectin type-III" evidence="4">
    <location>
        <begin position="4"/>
        <end position="103"/>
    </location>
</feature>
<feature type="signal peptide" evidence="3">
    <location>
        <begin position="1"/>
        <end position="17"/>
    </location>
</feature>
<dbReference type="Gene3D" id="2.60.40.10">
    <property type="entry name" value="Immunoglobulins"/>
    <property type="match status" value="2"/>
</dbReference>
<reference evidence="6" key="2">
    <citation type="submission" date="2016-06" db="EMBL/GenBank/DDBJ databases">
        <title>The genome of a short-lived fish provides insights into sex chromosome evolution and the genetic control of aging.</title>
        <authorList>
            <person name="Reichwald K."/>
            <person name="Felder M."/>
            <person name="Petzold A."/>
            <person name="Koch P."/>
            <person name="Groth M."/>
            <person name="Platzer M."/>
        </authorList>
    </citation>
    <scope>NUCLEOTIDE SEQUENCE</scope>
    <source>
        <tissue evidence="6">Brain</tissue>
    </source>
</reference>
<protein>
    <submittedName>
        <fullName evidence="6">Cytokine receptor family member b2</fullName>
    </submittedName>
</protein>
<feature type="compositionally biased region" description="Polar residues" evidence="1">
    <location>
        <begin position="305"/>
        <end position="318"/>
    </location>
</feature>
<feature type="compositionally biased region" description="Low complexity" evidence="1">
    <location>
        <begin position="357"/>
        <end position="366"/>
    </location>
</feature>
<gene>
    <name evidence="6" type="primary">CRFB2</name>
</gene>
<evidence type="ECO:0000256" key="1">
    <source>
        <dbReference type="SAM" id="MobiDB-lite"/>
    </source>
</evidence>
<dbReference type="Pfam" id="PF09294">
    <property type="entry name" value="Interfer-bind"/>
    <property type="match status" value="1"/>
</dbReference>
<keyword evidence="2" id="KW-0812">Transmembrane</keyword>
<proteinExistence type="predicted"/>
<feature type="compositionally biased region" description="Acidic residues" evidence="1">
    <location>
        <begin position="392"/>
        <end position="405"/>
    </location>
</feature>
<dbReference type="GO" id="GO:0005886">
    <property type="term" value="C:plasma membrane"/>
    <property type="evidence" value="ECO:0007669"/>
    <property type="project" value="TreeGrafter"/>
</dbReference>
<feature type="compositionally biased region" description="Acidic residues" evidence="1">
    <location>
        <begin position="427"/>
        <end position="437"/>
    </location>
</feature>
<keyword evidence="2" id="KW-0472">Membrane</keyword>
<dbReference type="GO" id="GO:0004896">
    <property type="term" value="F:cytokine receptor activity"/>
    <property type="evidence" value="ECO:0007669"/>
    <property type="project" value="TreeGrafter"/>
</dbReference>
<dbReference type="SUPFAM" id="SSF49265">
    <property type="entry name" value="Fibronectin type III"/>
    <property type="match status" value="2"/>
</dbReference>
<evidence type="ECO:0000259" key="5">
    <source>
        <dbReference type="Pfam" id="PF09294"/>
    </source>
</evidence>
<feature type="domain" description="Interferon/interleukin receptor" evidence="5">
    <location>
        <begin position="116"/>
        <end position="210"/>
    </location>
</feature>
<dbReference type="InterPro" id="IPR050650">
    <property type="entry name" value="Type-II_Cytokine-TF_Rcpt"/>
</dbReference>
<dbReference type="AlphaFoldDB" id="A0A1A8GQD5"/>
<dbReference type="InterPro" id="IPR003961">
    <property type="entry name" value="FN3_dom"/>
</dbReference>
<name>A0A1A8GQD5_9TELE</name>
<keyword evidence="2" id="KW-1133">Transmembrane helix</keyword>
<dbReference type="PANTHER" id="PTHR20859:SF84">
    <property type="entry name" value="INTERFERON ALPHA_BETA RECEPTOR 2"/>
    <property type="match status" value="1"/>
</dbReference>
<dbReference type="InterPro" id="IPR013783">
    <property type="entry name" value="Ig-like_fold"/>
</dbReference>
<sequence length="446" mass="48508">MTGLVWMLLVLLPGDQALPQPFNISLTQGSSGFTLTWESGPGTPPGTSYNVTNQTESGVSLSPVKGCQHVQKPLTCLLPYESVDPLERYIIQITSYKEAQTSQPAEIQFKAVDLLDLPQLTPVSCGRNLCVDLMPPFENLQETYDQLSYQLQISSNSSGGPQVLKEFRSLARQNLTVLVPGRIYCISIRFTNIKNIKGSIFSQPVCVSTPALFPLDQLISATLCLLVTMVVVVLVLLLWTGSICLRLSRMPTILTSIRPLEEVLVQASTISLERFSLVAPPAGGKTSSLSSSEDSDEEGAAETSCKGSSGARYTQQVNPTSISSSPLPSSSKPEPLPSFCSRTREPDAQNQFRTEASSWSSNTSSKGRSEEEEGEMVDLEVNLLTLTFGHQEEEEEEDSSSDASDECNTPVPSVRTPFPAGVSCWTAEEEEEPEEDCGYMGRGVRL</sequence>
<dbReference type="InterPro" id="IPR015373">
    <property type="entry name" value="Interferon/interleukin_rcp_dom"/>
</dbReference>
<evidence type="ECO:0000256" key="3">
    <source>
        <dbReference type="SAM" id="SignalP"/>
    </source>
</evidence>
<keyword evidence="6" id="KW-0675">Receptor</keyword>
<feature type="transmembrane region" description="Helical" evidence="2">
    <location>
        <begin position="218"/>
        <end position="240"/>
    </location>
</feature>
<dbReference type="EMBL" id="HAEC01005978">
    <property type="protein sequence ID" value="SBQ74055.1"/>
    <property type="molecule type" value="Transcribed_RNA"/>
</dbReference>
<accession>A0A1A8GQD5</accession>
<feature type="chain" id="PRO_5015056731" evidence="3">
    <location>
        <begin position="18"/>
        <end position="446"/>
    </location>
</feature>
<evidence type="ECO:0000313" key="6">
    <source>
        <dbReference type="EMBL" id="SBQ74055.1"/>
    </source>
</evidence>
<dbReference type="Pfam" id="PF01108">
    <property type="entry name" value="Tissue_fac"/>
    <property type="match status" value="1"/>
</dbReference>
<dbReference type="InterPro" id="IPR036116">
    <property type="entry name" value="FN3_sf"/>
</dbReference>
<dbReference type="PANTHER" id="PTHR20859">
    <property type="entry name" value="INTERFERON/INTERLEUKIN RECEPTOR"/>
    <property type="match status" value="1"/>
</dbReference>
<reference evidence="6" key="1">
    <citation type="submission" date="2016-05" db="EMBL/GenBank/DDBJ databases">
        <authorList>
            <person name="Lavstsen T."/>
            <person name="Jespersen J.S."/>
        </authorList>
    </citation>
    <scope>NUCLEOTIDE SEQUENCE</scope>
    <source>
        <tissue evidence="6">Brain</tissue>
    </source>
</reference>
<dbReference type="EMBL" id="HAEB01020344">
    <property type="protein sequence ID" value="SBQ66871.1"/>
    <property type="molecule type" value="Transcribed_RNA"/>
</dbReference>
<feature type="compositionally biased region" description="Low complexity" evidence="1">
    <location>
        <begin position="319"/>
        <end position="333"/>
    </location>
</feature>
<organism evidence="6">
    <name type="scientific">Nothobranchius korthausae</name>
    <dbReference type="NCBI Taxonomy" id="1143690"/>
    <lineage>
        <taxon>Eukaryota</taxon>
        <taxon>Metazoa</taxon>
        <taxon>Chordata</taxon>
        <taxon>Craniata</taxon>
        <taxon>Vertebrata</taxon>
        <taxon>Euteleostomi</taxon>
        <taxon>Actinopterygii</taxon>
        <taxon>Neopterygii</taxon>
        <taxon>Teleostei</taxon>
        <taxon>Neoteleostei</taxon>
        <taxon>Acanthomorphata</taxon>
        <taxon>Ovalentaria</taxon>
        <taxon>Atherinomorphae</taxon>
        <taxon>Cyprinodontiformes</taxon>
        <taxon>Nothobranchiidae</taxon>
        <taxon>Nothobranchius</taxon>
    </lineage>
</organism>